<keyword evidence="9" id="KW-0464">Manganese</keyword>
<evidence type="ECO:0000256" key="2">
    <source>
        <dbReference type="ARBA" id="ARBA00004936"/>
    </source>
</evidence>
<feature type="binding site" evidence="10">
    <location>
        <position position="456"/>
    </location>
    <ligand>
        <name>Mn(2+)</name>
        <dbReference type="ChEBI" id="CHEBI:29035"/>
    </ligand>
</feature>
<feature type="domain" description="Sulfatase N-terminal" evidence="12">
    <location>
        <begin position="231"/>
        <end position="519"/>
    </location>
</feature>
<feature type="binding site" evidence="10">
    <location>
        <position position="455"/>
    </location>
    <ligand>
        <name>Mn(2+)</name>
        <dbReference type="ChEBI" id="CHEBI:29035"/>
    </ligand>
</feature>
<keyword evidence="6 11" id="KW-1133">Transmembrane helix</keyword>
<dbReference type="CDD" id="cd16015">
    <property type="entry name" value="LTA_synthase"/>
    <property type="match status" value="1"/>
</dbReference>
<comment type="pathway">
    <text evidence="2">Cell wall biogenesis; lipoteichoic acid biosynthesis.</text>
</comment>
<evidence type="ECO:0000256" key="9">
    <source>
        <dbReference type="PIRSR" id="PIRSR005091-2"/>
    </source>
</evidence>
<dbReference type="InterPro" id="IPR012160">
    <property type="entry name" value="LtaS-like"/>
</dbReference>
<dbReference type="PANTHER" id="PTHR47371">
    <property type="entry name" value="LIPOTEICHOIC ACID SYNTHASE"/>
    <property type="match status" value="1"/>
</dbReference>
<evidence type="ECO:0000256" key="6">
    <source>
        <dbReference type="ARBA" id="ARBA00022989"/>
    </source>
</evidence>
<evidence type="ECO:0000256" key="3">
    <source>
        <dbReference type="ARBA" id="ARBA00009983"/>
    </source>
</evidence>
<evidence type="ECO:0000256" key="10">
    <source>
        <dbReference type="PIRSR" id="PIRSR005091-3"/>
    </source>
</evidence>
<reference evidence="13" key="1">
    <citation type="submission" date="2020-07" db="EMBL/GenBank/DDBJ databases">
        <title>Vallitalea pronyensis genome.</title>
        <authorList>
            <person name="Postec A."/>
        </authorList>
    </citation>
    <scope>NUCLEOTIDE SEQUENCE</scope>
    <source>
        <strain evidence="13">FatNI3</strain>
    </source>
</reference>
<feature type="active site" evidence="8">
    <location>
        <position position="282"/>
    </location>
</feature>
<feature type="binding site" evidence="10">
    <location>
        <position position="239"/>
    </location>
    <ligand>
        <name>Mn(2+)</name>
        <dbReference type="ChEBI" id="CHEBI:29035"/>
    </ligand>
</feature>
<comment type="similarity">
    <text evidence="3">Belongs to the LTA synthase family.</text>
</comment>
<feature type="binding site" evidence="9">
    <location>
        <position position="395"/>
    </location>
    <ligand>
        <name>substrate</name>
    </ligand>
</feature>
<evidence type="ECO:0000313" key="13">
    <source>
        <dbReference type="EMBL" id="QUI21541.1"/>
    </source>
</evidence>
<dbReference type="Pfam" id="PF00884">
    <property type="entry name" value="Sulfatase"/>
    <property type="match status" value="1"/>
</dbReference>
<feature type="transmembrane region" description="Helical" evidence="11">
    <location>
        <begin position="12"/>
        <end position="29"/>
    </location>
</feature>
<dbReference type="AlphaFoldDB" id="A0A8J8MHI4"/>
<dbReference type="Proteomes" id="UP000683246">
    <property type="component" value="Chromosome"/>
</dbReference>
<evidence type="ECO:0000256" key="8">
    <source>
        <dbReference type="PIRSR" id="PIRSR005091-1"/>
    </source>
</evidence>
<protein>
    <submittedName>
        <fullName evidence="13">LTA synthase family protein</fullName>
    </submittedName>
</protein>
<keyword evidence="9" id="KW-0479">Metal-binding</keyword>
<evidence type="ECO:0000313" key="14">
    <source>
        <dbReference type="Proteomes" id="UP000683246"/>
    </source>
</evidence>
<dbReference type="GO" id="GO:0005886">
    <property type="term" value="C:plasma membrane"/>
    <property type="evidence" value="ECO:0007669"/>
    <property type="project" value="UniProtKB-SubCell"/>
</dbReference>
<dbReference type="KEGG" id="vpy:HZI73_04195"/>
<keyword evidence="4" id="KW-1003">Cell membrane</keyword>
<dbReference type="InterPro" id="IPR000917">
    <property type="entry name" value="Sulfatase_N"/>
</dbReference>
<dbReference type="RefSeq" id="WP_212697011.1">
    <property type="nucleotide sequence ID" value="NZ_CP058649.1"/>
</dbReference>
<feature type="transmembrane region" description="Helical" evidence="11">
    <location>
        <begin position="108"/>
        <end position="130"/>
    </location>
</feature>
<feature type="binding site" evidence="10">
    <location>
        <position position="282"/>
    </location>
    <ligand>
        <name>Mn(2+)</name>
        <dbReference type="ChEBI" id="CHEBI:29035"/>
    </ligand>
</feature>
<dbReference type="SUPFAM" id="SSF53649">
    <property type="entry name" value="Alkaline phosphatase-like"/>
    <property type="match status" value="1"/>
</dbReference>
<dbReference type="PIRSF" id="PIRSF005091">
    <property type="entry name" value="Mmb_sulf_HI1246"/>
    <property type="match status" value="1"/>
</dbReference>
<dbReference type="EMBL" id="CP058649">
    <property type="protein sequence ID" value="QUI21541.1"/>
    <property type="molecule type" value="Genomic_DNA"/>
</dbReference>
<gene>
    <name evidence="13" type="ORF">HZI73_04195</name>
</gene>
<dbReference type="Gene3D" id="3.30.1120.170">
    <property type="match status" value="1"/>
</dbReference>
<organism evidence="13 14">
    <name type="scientific">Vallitalea pronyensis</name>
    <dbReference type="NCBI Taxonomy" id="1348613"/>
    <lineage>
        <taxon>Bacteria</taxon>
        <taxon>Bacillati</taxon>
        <taxon>Bacillota</taxon>
        <taxon>Clostridia</taxon>
        <taxon>Lachnospirales</taxon>
        <taxon>Vallitaleaceae</taxon>
        <taxon>Vallitalea</taxon>
    </lineage>
</organism>
<evidence type="ECO:0000256" key="7">
    <source>
        <dbReference type="ARBA" id="ARBA00023136"/>
    </source>
</evidence>
<keyword evidence="14" id="KW-1185">Reference proteome</keyword>
<evidence type="ECO:0000256" key="4">
    <source>
        <dbReference type="ARBA" id="ARBA00022475"/>
    </source>
</evidence>
<evidence type="ECO:0000256" key="5">
    <source>
        <dbReference type="ARBA" id="ARBA00022692"/>
    </source>
</evidence>
<comment type="subcellular location">
    <subcellularLocation>
        <location evidence="1">Cell membrane</location>
        <topology evidence="1">Multi-pass membrane protein</topology>
    </subcellularLocation>
</comment>
<keyword evidence="5 11" id="KW-0812">Transmembrane</keyword>
<sequence length="612" mass="70168">MSTLKKISYKDIIMVMILVIKIACFYLLIGFNKPSIILGGMTFIFFIAIFSLFLFSDGKHSNKWFLLVYTFLTFLMFADCVYYSYFNQLPSVSQVAQMNNLIVVDESIAFTTPPISILLFLDIPIYYFYLKKKRERITGEHAIWFKPYKKALISLLFGGLLLMAWNPMNVDAVKAVSHTEFLTYHINDIYTKIFGYDDIQVESTEDVQETLETMNVIKPNHKALQGIAQGKNLIVIQVESLQNFPIGASYNDQVLTPNLNKLIGKDSLYFDNYYQSIGKGNTSDAEFSTQNSLYPVIEGESYRLYQDNTFYGLPWIMRENGYQTAVFHGYEGDFWNREAAYPNQGWEDYISLEDLELTEKISFGLSDEALFSQTVEYIDNMEKPFYSFIITLSCHHPYTMPEEHQIIDVKEEDKGSVFGNYMQGVAYSDRAIGKFIESLKEKGLYEDTMIAIYGDHHGLNCKDDSNYDYMTEYLGKEYDYNEMLNIPLIIHIPGSGVKETISTVGGQVDFLPTVANLLGEPITNPYVLGQDIVNAEKGFVASITYMLRGSFVTDGIIFEMSREALFETSKAKDIETGEEIEDKDLSHEYKRALQLVDASKYILDNNLIKRQQ</sequence>
<evidence type="ECO:0000259" key="12">
    <source>
        <dbReference type="Pfam" id="PF00884"/>
    </source>
</evidence>
<feature type="transmembrane region" description="Helical" evidence="11">
    <location>
        <begin position="64"/>
        <end position="85"/>
    </location>
</feature>
<accession>A0A8J8MHI4</accession>
<dbReference type="GO" id="GO:0046872">
    <property type="term" value="F:metal ion binding"/>
    <property type="evidence" value="ECO:0007669"/>
    <property type="project" value="UniProtKB-KW"/>
</dbReference>
<dbReference type="PANTHER" id="PTHR47371:SF3">
    <property type="entry name" value="PHOSPHOGLYCEROL TRANSFERASE I"/>
    <property type="match status" value="1"/>
</dbReference>
<evidence type="ECO:0000256" key="11">
    <source>
        <dbReference type="SAM" id="Phobius"/>
    </source>
</evidence>
<feature type="transmembrane region" description="Helical" evidence="11">
    <location>
        <begin position="35"/>
        <end position="55"/>
    </location>
</feature>
<evidence type="ECO:0000256" key="1">
    <source>
        <dbReference type="ARBA" id="ARBA00004651"/>
    </source>
</evidence>
<dbReference type="InterPro" id="IPR050448">
    <property type="entry name" value="OpgB/LTA_synthase_biosynth"/>
</dbReference>
<dbReference type="InterPro" id="IPR017850">
    <property type="entry name" value="Alkaline_phosphatase_core_sf"/>
</dbReference>
<dbReference type="Gene3D" id="3.40.720.10">
    <property type="entry name" value="Alkaline Phosphatase, subunit A"/>
    <property type="match status" value="1"/>
</dbReference>
<name>A0A8J8MHI4_9FIRM</name>
<proteinExistence type="inferred from homology"/>
<keyword evidence="7 11" id="KW-0472">Membrane</keyword>
<feature type="transmembrane region" description="Helical" evidence="11">
    <location>
        <begin position="151"/>
        <end position="168"/>
    </location>
</feature>